<evidence type="ECO:0000256" key="6">
    <source>
        <dbReference type="SAM" id="MobiDB-lite"/>
    </source>
</evidence>
<dbReference type="PANTHER" id="PTHR47672:SF1">
    <property type="entry name" value="E3 UBIQUITIN-PROTEIN LIGASE SNT2"/>
    <property type="match status" value="1"/>
</dbReference>
<evidence type="ECO:0000256" key="5">
    <source>
        <dbReference type="PROSITE-ProRule" id="PRU00146"/>
    </source>
</evidence>
<feature type="region of interest" description="Disordered" evidence="6">
    <location>
        <begin position="611"/>
        <end position="631"/>
    </location>
</feature>
<evidence type="ECO:0000313" key="12">
    <source>
        <dbReference type="Proteomes" id="UP001408356"/>
    </source>
</evidence>
<feature type="compositionally biased region" description="Polar residues" evidence="6">
    <location>
        <begin position="32"/>
        <end position="50"/>
    </location>
</feature>
<dbReference type="CDD" id="cd15497">
    <property type="entry name" value="PHD1_Snt2p_like"/>
    <property type="match status" value="1"/>
</dbReference>
<feature type="domain" description="PHD-type" evidence="10">
    <location>
        <begin position="1086"/>
        <end position="1218"/>
    </location>
</feature>
<evidence type="ECO:0000259" key="9">
    <source>
        <dbReference type="PROSITE" id="PS51156"/>
    </source>
</evidence>
<feature type="compositionally biased region" description="Basic and acidic residues" evidence="6">
    <location>
        <begin position="620"/>
        <end position="630"/>
    </location>
</feature>
<dbReference type="Pfam" id="PF01426">
    <property type="entry name" value="BAH"/>
    <property type="match status" value="1"/>
</dbReference>
<dbReference type="Proteomes" id="UP001408356">
    <property type="component" value="Unassembled WGS sequence"/>
</dbReference>
<dbReference type="Gene3D" id="1.10.10.60">
    <property type="entry name" value="Homeodomain-like"/>
    <property type="match status" value="1"/>
</dbReference>
<keyword evidence="1" id="KW-0479">Metal-binding</keyword>
<dbReference type="SMART" id="SM00439">
    <property type="entry name" value="BAH"/>
    <property type="match status" value="1"/>
</dbReference>
<organism evidence="11 12">
    <name type="scientific">Seiridium unicorne</name>
    <dbReference type="NCBI Taxonomy" id="138068"/>
    <lineage>
        <taxon>Eukaryota</taxon>
        <taxon>Fungi</taxon>
        <taxon>Dikarya</taxon>
        <taxon>Ascomycota</taxon>
        <taxon>Pezizomycotina</taxon>
        <taxon>Sordariomycetes</taxon>
        <taxon>Xylariomycetidae</taxon>
        <taxon>Amphisphaeriales</taxon>
        <taxon>Sporocadaceae</taxon>
        <taxon>Seiridium</taxon>
    </lineage>
</organism>
<feature type="region of interest" description="Disordered" evidence="6">
    <location>
        <begin position="469"/>
        <end position="514"/>
    </location>
</feature>
<feature type="region of interest" description="Disordered" evidence="6">
    <location>
        <begin position="1"/>
        <end position="232"/>
    </location>
</feature>
<comment type="caution">
    <text evidence="11">The sequence shown here is derived from an EMBL/GenBank/DDBJ whole genome shotgun (WGS) entry which is preliminary data.</text>
</comment>
<feature type="domain" description="ELM2" evidence="9">
    <location>
        <begin position="551"/>
        <end position="701"/>
    </location>
</feature>
<evidence type="ECO:0000256" key="3">
    <source>
        <dbReference type="ARBA" id="ARBA00022833"/>
    </source>
</evidence>
<dbReference type="EMBL" id="JARVKF010000146">
    <property type="protein sequence ID" value="KAK9421891.1"/>
    <property type="molecule type" value="Genomic_DNA"/>
</dbReference>
<feature type="compositionally biased region" description="Basic residues" evidence="6">
    <location>
        <begin position="1574"/>
        <end position="1583"/>
    </location>
</feature>
<dbReference type="SUPFAM" id="SSF57903">
    <property type="entry name" value="FYVE/PHD zinc finger"/>
    <property type="match status" value="2"/>
</dbReference>
<dbReference type="InterPro" id="IPR034732">
    <property type="entry name" value="EPHD"/>
</dbReference>
<dbReference type="Pfam" id="PF13831">
    <property type="entry name" value="PHD_2"/>
    <property type="match status" value="1"/>
</dbReference>
<dbReference type="SMART" id="SM00249">
    <property type="entry name" value="PHD"/>
    <property type="match status" value="3"/>
</dbReference>
<evidence type="ECO:0000256" key="1">
    <source>
        <dbReference type="ARBA" id="ARBA00022723"/>
    </source>
</evidence>
<dbReference type="Pfam" id="PF00628">
    <property type="entry name" value="PHD"/>
    <property type="match status" value="1"/>
</dbReference>
<keyword evidence="3" id="KW-0862">Zinc</keyword>
<dbReference type="InterPro" id="IPR000949">
    <property type="entry name" value="ELM2_dom"/>
</dbReference>
<dbReference type="PROSITE" id="PS50016">
    <property type="entry name" value="ZF_PHD_2"/>
    <property type="match status" value="2"/>
</dbReference>
<feature type="compositionally biased region" description="Polar residues" evidence="6">
    <location>
        <begin position="60"/>
        <end position="71"/>
    </location>
</feature>
<evidence type="ECO:0000259" key="7">
    <source>
        <dbReference type="PROSITE" id="PS50016"/>
    </source>
</evidence>
<feature type="compositionally biased region" description="Low complexity" evidence="6">
    <location>
        <begin position="197"/>
        <end position="225"/>
    </location>
</feature>
<feature type="compositionally biased region" description="Low complexity" evidence="6">
    <location>
        <begin position="1644"/>
        <end position="1655"/>
    </location>
</feature>
<dbReference type="SMART" id="SM01189">
    <property type="entry name" value="ELM2"/>
    <property type="match status" value="1"/>
</dbReference>
<dbReference type="PANTHER" id="PTHR47672">
    <property type="entry name" value="E3 UBIQUITIN-PROTEIN LIGASE SNT2"/>
    <property type="match status" value="1"/>
</dbReference>
<dbReference type="InterPro" id="IPR019787">
    <property type="entry name" value="Znf_PHD-finger"/>
</dbReference>
<dbReference type="Pfam" id="PF13832">
    <property type="entry name" value="zf-HC5HC2H_2"/>
    <property type="match status" value="1"/>
</dbReference>
<dbReference type="InterPro" id="IPR001025">
    <property type="entry name" value="BAH_dom"/>
</dbReference>
<feature type="compositionally biased region" description="Basic and acidic residues" evidence="6">
    <location>
        <begin position="469"/>
        <end position="482"/>
    </location>
</feature>
<proteinExistence type="predicted"/>
<feature type="compositionally biased region" description="Pro residues" evidence="6">
    <location>
        <begin position="1427"/>
        <end position="1459"/>
    </location>
</feature>
<dbReference type="PROSITE" id="PS51156">
    <property type="entry name" value="ELM2"/>
    <property type="match status" value="1"/>
</dbReference>
<evidence type="ECO:0000256" key="2">
    <source>
        <dbReference type="ARBA" id="ARBA00022771"/>
    </source>
</evidence>
<dbReference type="InterPro" id="IPR013083">
    <property type="entry name" value="Znf_RING/FYVE/PHD"/>
</dbReference>
<evidence type="ECO:0000259" key="10">
    <source>
        <dbReference type="PROSITE" id="PS51805"/>
    </source>
</evidence>
<evidence type="ECO:0000259" key="8">
    <source>
        <dbReference type="PROSITE" id="PS51038"/>
    </source>
</evidence>
<evidence type="ECO:0000256" key="4">
    <source>
        <dbReference type="ARBA" id="ARBA00023242"/>
    </source>
</evidence>
<feature type="region of interest" description="Disordered" evidence="6">
    <location>
        <begin position="1394"/>
        <end position="1661"/>
    </location>
</feature>
<dbReference type="InterPro" id="IPR043151">
    <property type="entry name" value="BAH_sf"/>
</dbReference>
<dbReference type="Gene3D" id="3.30.40.10">
    <property type="entry name" value="Zinc/RING finger domain, C3HC4 (zinc finger)"/>
    <property type="match status" value="2"/>
</dbReference>
<feature type="domain" description="BAH" evidence="8">
    <location>
        <begin position="255"/>
        <end position="373"/>
    </location>
</feature>
<feature type="domain" description="PHD-type" evidence="7">
    <location>
        <begin position="979"/>
        <end position="1030"/>
    </location>
</feature>
<name>A0ABR2V4W4_9PEZI</name>
<dbReference type="InterPro" id="IPR001965">
    <property type="entry name" value="Znf_PHD"/>
</dbReference>
<dbReference type="Gene3D" id="2.30.30.490">
    <property type="match status" value="1"/>
</dbReference>
<dbReference type="InterPro" id="IPR011011">
    <property type="entry name" value="Znf_FYVE_PHD"/>
</dbReference>
<feature type="compositionally biased region" description="Low complexity" evidence="6">
    <location>
        <begin position="153"/>
        <end position="182"/>
    </location>
</feature>
<protein>
    <submittedName>
        <fullName evidence="11">Lid2 complex component snt2</fullName>
    </submittedName>
</protein>
<evidence type="ECO:0000313" key="11">
    <source>
        <dbReference type="EMBL" id="KAK9421891.1"/>
    </source>
</evidence>
<dbReference type="InterPro" id="IPR029617">
    <property type="entry name" value="Snt2"/>
</dbReference>
<feature type="compositionally biased region" description="Polar residues" evidence="6">
    <location>
        <begin position="1631"/>
        <end position="1641"/>
    </location>
</feature>
<keyword evidence="2 5" id="KW-0863">Zinc-finger</keyword>
<gene>
    <name evidence="11" type="ORF">SUNI508_05191</name>
</gene>
<reference evidence="11 12" key="1">
    <citation type="journal article" date="2024" name="J. Plant Pathol.">
        <title>Sequence and assembly of the genome of Seiridium unicorne, isolate CBS 538.82, causal agent of cypress canker disease.</title>
        <authorList>
            <person name="Scali E."/>
            <person name="Rocca G.D."/>
            <person name="Danti R."/>
            <person name="Garbelotto M."/>
            <person name="Barberini S."/>
            <person name="Baroncelli R."/>
            <person name="Emiliani G."/>
        </authorList>
    </citation>
    <scope>NUCLEOTIDE SEQUENCE [LARGE SCALE GENOMIC DNA]</scope>
    <source>
        <strain evidence="11 12">BM-138-508</strain>
    </source>
</reference>
<feature type="compositionally biased region" description="Basic and acidic residues" evidence="6">
    <location>
        <begin position="1065"/>
        <end position="1094"/>
    </location>
</feature>
<accession>A0ABR2V4W4</accession>
<dbReference type="PROSITE" id="PS51038">
    <property type="entry name" value="BAH"/>
    <property type="match status" value="1"/>
</dbReference>
<keyword evidence="12" id="KW-1185">Reference proteome</keyword>
<sequence length="1661" mass="181971">MAPKSHNASGADDQPNPASSSAKNTPDAGTPNLKSESHPNSPSAAQSIAQGASEDAGGSDSITKATTTGSDPSAKDAMTGPSPYGTRSRNRGQPRPNYAEDKDMDTEMFDAYPEKKEQEPKKTSRQSLNGAVDAPRAGGPSARKVAAAEESKAASPQAATKDHNVVPVATAPPATTPANSTTTKKRKAAAQPTTNGTQAQTSAAAAQSSATTRRTTHTAPPSSSPGMGFRESNMLSFDRCGAKPRDGKLVADDGSVIAKNDHVYLVCEPPGEPYYLGRIMEFLHVQNDNSKPVDALRINWYYRPKDIGKRVNDTRNVFATMHSDISPLTALRGKCEIRHKAEISNMEEYRKTPDCFWFEKLYDRYIQKHYDVIPCSQIVNVPERVKKVLDERWKYILVEQGRSKEFTSAVKLCKRCSGYCANNDSVDCAVCKQTYHMNCVRPPLLKKPSRGFAWACAACSRAQERKLEARHTPSLVDPHHDAEEEEYWDEEEEDHGADTNRTSPADGVDDSHQPATAEQIYQASLWPWRYLGQHCKPEDALDYDDRIYPRAGSRLGPKHQAVVPAWPGRPVELVKPLEYKKGSRKDKPSKEMLAAIEAEKLARETRPKWVQDEPPGYVARGEDHDNDDPRNTAQLLWQPAEAAGADISGTEIDAYMKKASALAPSLSLPPQSTNLMDIARNALFDSQFNTVAALKSIPTVNRADFKEPELSTAEQKRFEEGVSKFGSELYQVKKFVKTLDYRTVVRYYYTWKKSPRGSQVWGSFSGRKGKKEAKKAEATANKLQDDVADDYDDSAFDTGKAVDRKRNFMCKFCNTKTSRQWRRAPNVSAALVSEGSGKNKDKSAQYIVALCRRCAELWRRYAIQWEDVDELAKKTTAASRAWRRKIDEELLKELNAANEMMSATVYNTPSPAAAQSAVIAEPGASDHPRKKLKALADKDTEFTTSDSGSVSGVVASKKKDKVVEKPQAQPAPEIPKPRILPCAICGQMDPAGEHHLLSCKECRLSVHRKCYGVVDNRHPGKWTCDMCLNDKNPQLSLEYKCVLCPVEFTEHDFVEPSKNTHKKKSEKDKEKERQEREAAQRAADYYRKKQEETNRPVNPREPLKRTADNNWVHVTCAVWTPEVKFGSAKALSPSEGIPSIPRAKYDEVCKACKRNGGACVACHQCKAPIHVECAHQSGHLLGFEVTPVKGSRRDQFNIVTINGETGTMSAAIWCKEHIPTKTMVHRMHDVVELPDSQANEPAASNALQFYVQNFKQADLTLTGTVRKANLIAMATKTPASTLPSGPNRRASTAITGTNGAGAQGGAHVDNSTETSVSNMHSGDKVCITCGIDVSPKWWPIEKDQEIALINGHYGSLGSEAQKFVEQRNFQCHKCKKAGKKPVAHVVAPAVEEAPRLDPIQAPPPVAALRSPPSTASEQRPGPQAYAWPPPSQPAAPSVAPPPVAPPPMQAPTQGPPPTLPLTAPHTGPGPIAAPIPPTTSHNYPQAGTAYSDWHRSANQRSPPLHQLNGGPAGTNPLHMNHLRDLRPPPIAPISHHQAPPIRHGSLGQPLLNGMPPSPRRDHATQNGTGPYHPAYHHQQHHSLHNLTNGGPPPRAADHSFSQGILAQRSPFQNPHGSPPIARDGLPMNREANLSNNQPSRTGESRPASGASASPSLRNLLS</sequence>
<feature type="compositionally biased region" description="Polar residues" evidence="6">
    <location>
        <begin position="1599"/>
        <end position="1615"/>
    </location>
</feature>
<keyword evidence="4" id="KW-0539">Nucleus</keyword>
<feature type="compositionally biased region" description="Acidic residues" evidence="6">
    <location>
        <begin position="483"/>
        <end position="495"/>
    </location>
</feature>
<feature type="compositionally biased region" description="Low complexity" evidence="6">
    <location>
        <begin position="1460"/>
        <end position="1470"/>
    </location>
</feature>
<feature type="domain" description="PHD-type" evidence="7">
    <location>
        <begin position="410"/>
        <end position="462"/>
    </location>
</feature>
<feature type="compositionally biased region" description="Basic and acidic residues" evidence="6">
    <location>
        <begin position="112"/>
        <end position="122"/>
    </location>
</feature>
<dbReference type="PROSITE" id="PS51805">
    <property type="entry name" value="EPHD"/>
    <property type="match status" value="1"/>
</dbReference>
<feature type="region of interest" description="Disordered" evidence="6">
    <location>
        <begin position="1055"/>
        <end position="1104"/>
    </location>
</feature>